<evidence type="ECO:0000256" key="4">
    <source>
        <dbReference type="ARBA" id="ARBA00023125"/>
    </source>
</evidence>
<dbReference type="GO" id="GO:0006352">
    <property type="term" value="P:DNA-templated transcription initiation"/>
    <property type="evidence" value="ECO:0007669"/>
    <property type="project" value="InterPro"/>
</dbReference>
<evidence type="ECO:0000313" key="8">
    <source>
        <dbReference type="Proteomes" id="UP000199051"/>
    </source>
</evidence>
<keyword evidence="4" id="KW-0238">DNA-binding</keyword>
<feature type="domain" description="RNA polymerase sigma-70 region 2" evidence="6">
    <location>
        <begin position="24"/>
        <end position="91"/>
    </location>
</feature>
<keyword evidence="3" id="KW-0731">Sigma factor</keyword>
<accession>A0A1H9VTP7</accession>
<evidence type="ECO:0000259" key="6">
    <source>
        <dbReference type="Pfam" id="PF04542"/>
    </source>
</evidence>
<comment type="similarity">
    <text evidence="1">Belongs to the sigma-70 factor family. ECF subfamily.</text>
</comment>
<dbReference type="SUPFAM" id="SSF88946">
    <property type="entry name" value="Sigma2 domain of RNA polymerase sigma factors"/>
    <property type="match status" value="1"/>
</dbReference>
<dbReference type="EMBL" id="FOGI01000009">
    <property type="protein sequence ID" value="SES24737.1"/>
    <property type="molecule type" value="Genomic_DNA"/>
</dbReference>
<dbReference type="InterPro" id="IPR013324">
    <property type="entry name" value="RNA_pol_sigma_r3/r4-like"/>
</dbReference>
<proteinExistence type="inferred from homology"/>
<dbReference type="GO" id="GO:0003677">
    <property type="term" value="F:DNA binding"/>
    <property type="evidence" value="ECO:0007669"/>
    <property type="project" value="UniProtKB-KW"/>
</dbReference>
<protein>
    <submittedName>
        <fullName evidence="7">RNA polymerase sigma factor, sigma-70 family</fullName>
    </submittedName>
</protein>
<keyword evidence="2" id="KW-0805">Transcription regulation</keyword>
<evidence type="ECO:0000313" key="7">
    <source>
        <dbReference type="EMBL" id="SES24737.1"/>
    </source>
</evidence>
<evidence type="ECO:0000256" key="5">
    <source>
        <dbReference type="ARBA" id="ARBA00023163"/>
    </source>
</evidence>
<dbReference type="Proteomes" id="UP000199051">
    <property type="component" value="Unassembled WGS sequence"/>
</dbReference>
<dbReference type="InterPro" id="IPR007627">
    <property type="entry name" value="RNA_pol_sigma70_r2"/>
</dbReference>
<dbReference type="InterPro" id="IPR036388">
    <property type="entry name" value="WH-like_DNA-bd_sf"/>
</dbReference>
<evidence type="ECO:0000256" key="3">
    <source>
        <dbReference type="ARBA" id="ARBA00023082"/>
    </source>
</evidence>
<dbReference type="RefSeq" id="WP_245782547.1">
    <property type="nucleotide sequence ID" value="NZ_FOGI01000009.1"/>
</dbReference>
<organism evidence="7 8">
    <name type="scientific">Actinokineospora terrae</name>
    <dbReference type="NCBI Taxonomy" id="155974"/>
    <lineage>
        <taxon>Bacteria</taxon>
        <taxon>Bacillati</taxon>
        <taxon>Actinomycetota</taxon>
        <taxon>Actinomycetes</taxon>
        <taxon>Pseudonocardiales</taxon>
        <taxon>Pseudonocardiaceae</taxon>
        <taxon>Actinokineospora</taxon>
    </lineage>
</organism>
<dbReference type="InterPro" id="IPR014284">
    <property type="entry name" value="RNA_pol_sigma-70_dom"/>
</dbReference>
<dbReference type="Gene3D" id="1.10.10.10">
    <property type="entry name" value="Winged helix-like DNA-binding domain superfamily/Winged helix DNA-binding domain"/>
    <property type="match status" value="1"/>
</dbReference>
<evidence type="ECO:0000256" key="2">
    <source>
        <dbReference type="ARBA" id="ARBA00023015"/>
    </source>
</evidence>
<gene>
    <name evidence="7" type="ORF">SAMN04487818_10955</name>
</gene>
<sequence length="188" mass="20896">MDALSTTDLLRDALAGEQAAWRELVGRYAPLVWQVARAHRLTPADAADVSQNTWIILAEKAGTIRTPERLGSWLATTARRECLRVLGSRTREISTDQVEWIVRQDDYGPEAAVLRSDRDDFLWRAFEQLSQRCRSLLGLMAFAPELSYAQLAKAVGVAGTSVSTTRARCLDILRRKLAIIGMPEEVAG</sequence>
<dbReference type="Pfam" id="PF04542">
    <property type="entry name" value="Sigma70_r2"/>
    <property type="match status" value="1"/>
</dbReference>
<evidence type="ECO:0000256" key="1">
    <source>
        <dbReference type="ARBA" id="ARBA00010641"/>
    </source>
</evidence>
<dbReference type="GO" id="GO:0016987">
    <property type="term" value="F:sigma factor activity"/>
    <property type="evidence" value="ECO:0007669"/>
    <property type="project" value="UniProtKB-KW"/>
</dbReference>
<dbReference type="PANTHER" id="PTHR43133">
    <property type="entry name" value="RNA POLYMERASE ECF-TYPE SIGMA FACTO"/>
    <property type="match status" value="1"/>
</dbReference>
<dbReference type="PANTHER" id="PTHR43133:SF8">
    <property type="entry name" value="RNA POLYMERASE SIGMA FACTOR HI_1459-RELATED"/>
    <property type="match status" value="1"/>
</dbReference>
<dbReference type="AlphaFoldDB" id="A0A1H9VTP7"/>
<reference evidence="8" key="1">
    <citation type="submission" date="2016-10" db="EMBL/GenBank/DDBJ databases">
        <authorList>
            <person name="Varghese N."/>
            <person name="Submissions S."/>
        </authorList>
    </citation>
    <scope>NUCLEOTIDE SEQUENCE [LARGE SCALE GENOMIC DNA]</scope>
    <source>
        <strain evidence="8">DSM 44260</strain>
    </source>
</reference>
<dbReference type="InterPro" id="IPR013325">
    <property type="entry name" value="RNA_pol_sigma_r2"/>
</dbReference>
<dbReference type="NCBIfam" id="TIGR02937">
    <property type="entry name" value="sigma70-ECF"/>
    <property type="match status" value="1"/>
</dbReference>
<dbReference type="STRING" id="155974.SAMN04487818_10955"/>
<dbReference type="InterPro" id="IPR039425">
    <property type="entry name" value="RNA_pol_sigma-70-like"/>
</dbReference>
<keyword evidence="5" id="KW-0804">Transcription</keyword>
<name>A0A1H9VTP7_9PSEU</name>
<dbReference type="SUPFAM" id="SSF88659">
    <property type="entry name" value="Sigma3 and sigma4 domains of RNA polymerase sigma factors"/>
    <property type="match status" value="1"/>
</dbReference>
<keyword evidence="8" id="KW-1185">Reference proteome</keyword>
<dbReference type="Gene3D" id="1.10.1740.10">
    <property type="match status" value="1"/>
</dbReference>